<protein>
    <submittedName>
        <fullName evidence="2">Type-IV secretion system protein TraC</fullName>
    </submittedName>
</protein>
<dbReference type="AlphaFoldDB" id="A0A2A7S9Q9"/>
<accession>A0A2A7S9Q9</accession>
<dbReference type="PANTHER" id="PTHR38467:SF1">
    <property type="entry name" value="CONJUGATIVE TRANSFER: ASSEMBLY"/>
    <property type="match status" value="1"/>
</dbReference>
<dbReference type="Pfam" id="PF11130">
    <property type="entry name" value="TraC_F_IV"/>
    <property type="match status" value="1"/>
</dbReference>
<gene>
    <name evidence="2" type="ORF">CRM94_17085</name>
</gene>
<evidence type="ECO:0000259" key="1">
    <source>
        <dbReference type="Pfam" id="PF19044"/>
    </source>
</evidence>
<dbReference type="Gene3D" id="3.40.50.300">
    <property type="entry name" value="P-loop containing nucleotide triphosphate hydrolases"/>
    <property type="match status" value="1"/>
</dbReference>
<dbReference type="InterPro" id="IPR025955">
    <property type="entry name" value="TraC/Conjuga_ATPase"/>
</dbReference>
<dbReference type="InterPro" id="IPR043964">
    <property type="entry name" value="P-loop_TraG"/>
</dbReference>
<sequence length="809" mass="91618">MSVIEKVQAMLERESPSDLLLPMAHNDGTIFLDNQRIGTMLQLSLLAGADTRTQDSLISLLNDMYPAGVMFQWVQMGVPDLKEPLQYYQTRREDEDNPASKVARDLGERRIQFMAESARRPMLPLVNEAHTLDVRVFLAITIPFRGLPYPTDQEVSDFKDMRERIRGALQGARMASVVISMPVYLAVMRRYYDMYGGWDYHYDENALLRDQIVPPRTRITPFRKWLRIAVPDRKKVFARMIAVNRFPKRTSLAVADMFAGDLDGTGTQIGIPYVLTTTVYIPDQSTLSSKFRAKHTLINNQAFGPMLKWVPILAAKKEGHDCLGASLDRRQQPVQTSTVLTLFGHSTRELERRTSKIVAYYNSLQAQAYGEQYITIPTFFNQLPLHPSEKSITQTRRFHTMAAEHAAQFLPILGDWQGYGDGLLMHTRRMRLFFYDVFDRYLNPNFNWVLFAESGAGKSFFVQAMIRDYLSRGVRIYIIDKGQSHTKLVTLNGGQVIRFHKLSKICLNPFTKVNDIEDDIGMLSAIIGKMASPRSQLPDQFESRIMQAIMSVWADMGPDMTPNDVYAWLNNQQGDEHAIELARRLFPFSERGPYGSWFNGVNNLNPDAPIVSIELKDLEDNEILQEVVLLQVMLTTQANMFKGDDNAEKMMIAEECGDLLQNYYFSKFAAAINSKVRKHRGSMGLIMQNLSQLYLSAFGTQIAASAATKFIMQQQGEALEQAKDEKWLDLPAGTFELLKGVQTLKGRGGYSEVAVHGPGGFGIARLIESRFNQVLFETEGLEKTEILGAVERGEDVALAIDDFIARHDA</sequence>
<feature type="domain" description="TraG P-loop" evidence="1">
    <location>
        <begin position="442"/>
        <end position="512"/>
    </location>
</feature>
<dbReference type="Pfam" id="PF19044">
    <property type="entry name" value="P-loop_TraG"/>
    <property type="match status" value="2"/>
</dbReference>
<organism evidence="2 3">
    <name type="scientific">Burkholderia gladioli</name>
    <name type="common">Pseudomonas marginata</name>
    <name type="synonym">Phytomonas marginata</name>
    <dbReference type="NCBI Taxonomy" id="28095"/>
    <lineage>
        <taxon>Bacteria</taxon>
        <taxon>Pseudomonadati</taxon>
        <taxon>Pseudomonadota</taxon>
        <taxon>Betaproteobacteria</taxon>
        <taxon>Burkholderiales</taxon>
        <taxon>Burkholderiaceae</taxon>
        <taxon>Burkholderia</taxon>
    </lineage>
</organism>
<dbReference type="PANTHER" id="PTHR38467">
    <property type="match status" value="1"/>
</dbReference>
<dbReference type="InterPro" id="IPR053155">
    <property type="entry name" value="F-pilin_assembly_TraC"/>
</dbReference>
<proteinExistence type="predicted"/>
<evidence type="ECO:0000313" key="2">
    <source>
        <dbReference type="EMBL" id="PEH40434.1"/>
    </source>
</evidence>
<name>A0A2A7S9Q9_BURGA</name>
<dbReference type="EMBL" id="PDDY01000003">
    <property type="protein sequence ID" value="PEH40434.1"/>
    <property type="molecule type" value="Genomic_DNA"/>
</dbReference>
<feature type="domain" description="TraG P-loop" evidence="1">
    <location>
        <begin position="583"/>
        <end position="803"/>
    </location>
</feature>
<reference evidence="3" key="1">
    <citation type="submission" date="2017-09" db="EMBL/GenBank/DDBJ databases">
        <title>FDA dAtabase for Regulatory Grade micrObial Sequences (FDA-ARGOS): Supporting development and validation of Infectious Disease Dx tests.</title>
        <authorList>
            <person name="Minogue T."/>
            <person name="Wolcott M."/>
            <person name="Wasieloski L."/>
            <person name="Aguilar W."/>
            <person name="Moore D."/>
            <person name="Tallon L."/>
            <person name="Sadzewicz L."/>
            <person name="Ott S."/>
            <person name="Zhao X."/>
            <person name="Nagaraj S."/>
            <person name="Vavikolanu K."/>
            <person name="Aluvathingal J."/>
            <person name="Nadendla S."/>
            <person name="Sichtig H."/>
        </authorList>
    </citation>
    <scope>NUCLEOTIDE SEQUENCE [LARGE SCALE GENOMIC DNA]</scope>
    <source>
        <strain evidence="3">FDAARGOS_390</strain>
    </source>
</reference>
<evidence type="ECO:0000313" key="3">
    <source>
        <dbReference type="Proteomes" id="UP000220629"/>
    </source>
</evidence>
<dbReference type="SUPFAM" id="SSF52540">
    <property type="entry name" value="P-loop containing nucleoside triphosphate hydrolases"/>
    <property type="match status" value="1"/>
</dbReference>
<dbReference type="Gene3D" id="1.10.8.730">
    <property type="match status" value="1"/>
</dbReference>
<dbReference type="Proteomes" id="UP000220629">
    <property type="component" value="Unassembled WGS sequence"/>
</dbReference>
<dbReference type="RefSeq" id="WP_098153363.1">
    <property type="nucleotide sequence ID" value="NZ_PDDY01000003.1"/>
</dbReference>
<dbReference type="InterPro" id="IPR027417">
    <property type="entry name" value="P-loop_NTPase"/>
</dbReference>
<comment type="caution">
    <text evidence="2">The sequence shown here is derived from an EMBL/GenBank/DDBJ whole genome shotgun (WGS) entry which is preliminary data.</text>
</comment>